<dbReference type="AlphaFoldDB" id="A0A9E7KHK9"/>
<evidence type="ECO:0000313" key="3">
    <source>
        <dbReference type="EMBL" id="URE20948.1"/>
    </source>
</evidence>
<keyword evidence="4" id="KW-1185">Reference proteome</keyword>
<accession>A0A9E7KHK9</accession>
<proteinExistence type="predicted"/>
<reference evidence="3" key="1">
    <citation type="submission" date="2022-05" db="EMBL/GenBank/DDBJ databases">
        <title>The Musa troglodytarum L. genome provides insights into the mechanism of non-climacteric behaviour and enrichment of carotenoids.</title>
        <authorList>
            <person name="Wang J."/>
        </authorList>
    </citation>
    <scope>NUCLEOTIDE SEQUENCE</scope>
    <source>
        <tissue evidence="3">Leaf</tissue>
    </source>
</reference>
<dbReference type="EMBL" id="CP097509">
    <property type="protein sequence ID" value="URE20948.1"/>
    <property type="molecule type" value="Genomic_DNA"/>
</dbReference>
<feature type="chain" id="PRO_5038462191" evidence="2">
    <location>
        <begin position="22"/>
        <end position="100"/>
    </location>
</feature>
<gene>
    <name evidence="3" type="ORF">MUK42_13500</name>
</gene>
<sequence>MFAFLVFSGVALYFSEVSIYAFFNTPKTTPHSPIDPGNTPRDKQLQRLGSSRGENMAANERIEVTRFESKGVRVDISATTAETWSIPALSHIVGVKIWTR</sequence>
<name>A0A9E7KHK9_9LILI</name>
<evidence type="ECO:0000313" key="4">
    <source>
        <dbReference type="Proteomes" id="UP001055439"/>
    </source>
</evidence>
<protein>
    <submittedName>
        <fullName evidence="3">Uncharacterized protein</fullName>
    </submittedName>
</protein>
<keyword evidence="2" id="KW-0732">Signal</keyword>
<feature type="region of interest" description="Disordered" evidence="1">
    <location>
        <begin position="27"/>
        <end position="60"/>
    </location>
</feature>
<dbReference type="Proteomes" id="UP001055439">
    <property type="component" value="Chromosome 7"/>
</dbReference>
<evidence type="ECO:0000256" key="1">
    <source>
        <dbReference type="SAM" id="MobiDB-lite"/>
    </source>
</evidence>
<evidence type="ECO:0000256" key="2">
    <source>
        <dbReference type="SAM" id="SignalP"/>
    </source>
</evidence>
<organism evidence="3 4">
    <name type="scientific">Musa troglodytarum</name>
    <name type="common">fe'i banana</name>
    <dbReference type="NCBI Taxonomy" id="320322"/>
    <lineage>
        <taxon>Eukaryota</taxon>
        <taxon>Viridiplantae</taxon>
        <taxon>Streptophyta</taxon>
        <taxon>Embryophyta</taxon>
        <taxon>Tracheophyta</taxon>
        <taxon>Spermatophyta</taxon>
        <taxon>Magnoliopsida</taxon>
        <taxon>Liliopsida</taxon>
        <taxon>Zingiberales</taxon>
        <taxon>Musaceae</taxon>
        <taxon>Musa</taxon>
    </lineage>
</organism>
<feature type="signal peptide" evidence="2">
    <location>
        <begin position="1"/>
        <end position="21"/>
    </location>
</feature>